<dbReference type="AlphaFoldDB" id="A0A8S1PUU7"/>
<reference evidence="1" key="1">
    <citation type="submission" date="2021-01" db="EMBL/GenBank/DDBJ databases">
        <authorList>
            <consortium name="Genoscope - CEA"/>
            <person name="William W."/>
        </authorList>
    </citation>
    <scope>NUCLEOTIDE SEQUENCE</scope>
</reference>
<dbReference type="Proteomes" id="UP000692954">
    <property type="component" value="Unassembled WGS sequence"/>
</dbReference>
<sequence>MNISNQNSLSGLLSSEWEELIIEKKVDFFNNNLERLEKIKIQIKFTQDHQIIYYKDGAILRVEYFHSRKNPDIFNNMEQIQNLSWQGQYNQKKKKDGKWIAFWDGNILKDVFGYYKNGQKQGLWKYLFKNYRKKDQIFETGEYLNDFRIGKWNYLYNNENIGGGLYNFKGEKIGNWIVLDEGFFYFAQVTYHGEYNMKGVKVGKWDISYCDCGQNKYKIIGGGSYGQEQIKIGRWVELLEGFNRDFLITYNGVYNMKGMKIGRWDICYKQYDEHEDGNEEAEYELMQILQNYCGGGSYDQGVGDIKIGRWVELLKGFNRDAQVTYNGEYNFKGMKIGRWDIWLDWEGNRQIIGGSYRYEEDQIKIGKWVELDEKFYWNNPVTYNGEYNMKGMKIGTWVTMDVREGYEYTRKEIKYDS</sequence>
<evidence type="ECO:0008006" key="3">
    <source>
        <dbReference type="Google" id="ProtNLM"/>
    </source>
</evidence>
<accession>A0A8S1PUU7</accession>
<dbReference type="EMBL" id="CAJJDN010000087">
    <property type="protein sequence ID" value="CAD8106822.1"/>
    <property type="molecule type" value="Genomic_DNA"/>
</dbReference>
<dbReference type="PANTHER" id="PTHR33706">
    <property type="entry name" value="MORN VARIANT REPEAT PROTEIN"/>
    <property type="match status" value="1"/>
</dbReference>
<evidence type="ECO:0000313" key="2">
    <source>
        <dbReference type="Proteomes" id="UP000692954"/>
    </source>
</evidence>
<dbReference type="PANTHER" id="PTHR33706:SF1">
    <property type="entry name" value="TPR REPEAT PROTEIN"/>
    <property type="match status" value="1"/>
</dbReference>
<dbReference type="OrthoDB" id="5981048at2759"/>
<organism evidence="1 2">
    <name type="scientific">Paramecium sonneborni</name>
    <dbReference type="NCBI Taxonomy" id="65129"/>
    <lineage>
        <taxon>Eukaryota</taxon>
        <taxon>Sar</taxon>
        <taxon>Alveolata</taxon>
        <taxon>Ciliophora</taxon>
        <taxon>Intramacronucleata</taxon>
        <taxon>Oligohymenophorea</taxon>
        <taxon>Peniculida</taxon>
        <taxon>Parameciidae</taxon>
        <taxon>Paramecium</taxon>
    </lineage>
</organism>
<comment type="caution">
    <text evidence="1">The sequence shown here is derived from an EMBL/GenBank/DDBJ whole genome shotgun (WGS) entry which is preliminary data.</text>
</comment>
<evidence type="ECO:0000313" key="1">
    <source>
        <dbReference type="EMBL" id="CAD8106822.1"/>
    </source>
</evidence>
<name>A0A8S1PUU7_9CILI</name>
<keyword evidence="2" id="KW-1185">Reference proteome</keyword>
<gene>
    <name evidence="1" type="ORF">PSON_ATCC_30995.1.T0870190</name>
</gene>
<protein>
    <recommendedName>
        <fullName evidence="3">MORN repeat protein</fullName>
    </recommendedName>
</protein>
<proteinExistence type="predicted"/>